<evidence type="ECO:0000256" key="3">
    <source>
        <dbReference type="PROSITE-ProRule" id="PRU00358"/>
    </source>
</evidence>
<evidence type="ECO:0000259" key="4">
    <source>
        <dbReference type="PROSITE" id="PS51015"/>
    </source>
</evidence>
<feature type="domain" description="YDG" evidence="4">
    <location>
        <begin position="126"/>
        <end position="272"/>
    </location>
</feature>
<comment type="caution">
    <text evidence="5">The sequence shown here is derived from an EMBL/GenBank/DDBJ whole genome shotgun (WGS) entry which is preliminary data.</text>
</comment>
<dbReference type="AlphaFoldDB" id="A0A8T0I210"/>
<comment type="subcellular location">
    <subcellularLocation>
        <location evidence="1">Chromosome</location>
    </subcellularLocation>
    <subcellularLocation>
        <location evidence="3">Nucleus</location>
    </subcellularLocation>
</comment>
<keyword evidence="2 3" id="KW-0539">Nucleus</keyword>
<dbReference type="SMART" id="SM00466">
    <property type="entry name" value="SRA"/>
    <property type="match status" value="1"/>
</dbReference>
<dbReference type="GO" id="GO:0005694">
    <property type="term" value="C:chromosome"/>
    <property type="evidence" value="ECO:0007669"/>
    <property type="project" value="UniProtKB-SubCell"/>
</dbReference>
<accession>A0A8T0I210</accession>
<dbReference type="PANTHER" id="PTHR45660:SF13">
    <property type="entry name" value="HISTONE-LYSINE N-METHYLTRANSFERASE SETMAR"/>
    <property type="match status" value="1"/>
</dbReference>
<evidence type="ECO:0000256" key="1">
    <source>
        <dbReference type="ARBA" id="ARBA00004286"/>
    </source>
</evidence>
<name>A0A8T0I210_CERPU</name>
<dbReference type="GO" id="GO:0042054">
    <property type="term" value="F:histone methyltransferase activity"/>
    <property type="evidence" value="ECO:0007669"/>
    <property type="project" value="TreeGrafter"/>
</dbReference>
<dbReference type="InterPro" id="IPR036987">
    <property type="entry name" value="SRA-YDG_sf"/>
</dbReference>
<dbReference type="Pfam" id="PF02182">
    <property type="entry name" value="SAD_SRA"/>
    <property type="match status" value="1"/>
</dbReference>
<dbReference type="PANTHER" id="PTHR45660">
    <property type="entry name" value="HISTONE-LYSINE N-METHYLTRANSFERASE SETMAR"/>
    <property type="match status" value="1"/>
</dbReference>
<evidence type="ECO:0000313" key="5">
    <source>
        <dbReference type="EMBL" id="KAG0576831.1"/>
    </source>
</evidence>
<dbReference type="SUPFAM" id="SSF88697">
    <property type="entry name" value="PUA domain-like"/>
    <property type="match status" value="1"/>
</dbReference>
<organism evidence="5 6">
    <name type="scientific">Ceratodon purpureus</name>
    <name type="common">Fire moss</name>
    <name type="synonym">Dicranum purpureum</name>
    <dbReference type="NCBI Taxonomy" id="3225"/>
    <lineage>
        <taxon>Eukaryota</taxon>
        <taxon>Viridiplantae</taxon>
        <taxon>Streptophyta</taxon>
        <taxon>Embryophyta</taxon>
        <taxon>Bryophyta</taxon>
        <taxon>Bryophytina</taxon>
        <taxon>Bryopsida</taxon>
        <taxon>Dicranidae</taxon>
        <taxon>Pseudoditrichales</taxon>
        <taxon>Ditrichaceae</taxon>
        <taxon>Ceratodon</taxon>
    </lineage>
</organism>
<dbReference type="EMBL" id="CM026425">
    <property type="protein sequence ID" value="KAG0576831.1"/>
    <property type="molecule type" value="Genomic_DNA"/>
</dbReference>
<dbReference type="PROSITE" id="PS51015">
    <property type="entry name" value="YDG"/>
    <property type="match status" value="1"/>
</dbReference>
<proteinExistence type="predicted"/>
<reference evidence="5" key="1">
    <citation type="submission" date="2020-06" db="EMBL/GenBank/DDBJ databases">
        <title>WGS assembly of Ceratodon purpureus strain R40.</title>
        <authorList>
            <person name="Carey S.B."/>
            <person name="Jenkins J."/>
            <person name="Shu S."/>
            <person name="Lovell J.T."/>
            <person name="Sreedasyam A."/>
            <person name="Maumus F."/>
            <person name="Tiley G.P."/>
            <person name="Fernandez-Pozo N."/>
            <person name="Barry K."/>
            <person name="Chen C."/>
            <person name="Wang M."/>
            <person name="Lipzen A."/>
            <person name="Daum C."/>
            <person name="Saski C.A."/>
            <person name="Payton A.C."/>
            <person name="Mcbreen J.C."/>
            <person name="Conrad R.E."/>
            <person name="Kollar L.M."/>
            <person name="Olsson S."/>
            <person name="Huttunen S."/>
            <person name="Landis J.B."/>
            <person name="Wickett N.J."/>
            <person name="Johnson M.G."/>
            <person name="Rensing S.A."/>
            <person name="Grimwood J."/>
            <person name="Schmutz J."/>
            <person name="Mcdaniel S.F."/>
        </authorList>
    </citation>
    <scope>NUCLEOTIDE SEQUENCE</scope>
    <source>
        <strain evidence="5">R40</strain>
    </source>
</reference>
<evidence type="ECO:0000313" key="6">
    <source>
        <dbReference type="Proteomes" id="UP000822688"/>
    </source>
</evidence>
<dbReference type="InterPro" id="IPR051357">
    <property type="entry name" value="H3K9_HMTase_SUVAR3-9"/>
</dbReference>
<evidence type="ECO:0000256" key="2">
    <source>
        <dbReference type="ARBA" id="ARBA00023242"/>
    </source>
</evidence>
<dbReference type="InterPro" id="IPR003105">
    <property type="entry name" value="SRA_YDG"/>
</dbReference>
<keyword evidence="6" id="KW-1185">Reference proteome</keyword>
<dbReference type="GO" id="GO:0005634">
    <property type="term" value="C:nucleus"/>
    <property type="evidence" value="ECO:0007669"/>
    <property type="project" value="UniProtKB-SubCell"/>
</dbReference>
<gene>
    <name evidence="5" type="ORF">KC19_5G111100</name>
</gene>
<sequence length="291" mass="32914">MNNGVLSVLQISAMENDDLGPIGVRDYPPGCVPAPRRNSISRGGASRGGSAEVDLVVIERLRVVLPAGFSSWDAREQFFERRRIYKVLREHYERLKARGENIARPDLKAMKQMNDEGLSFKFEESGDVPGVIVGDRFDYRSEMYVVGLHRQTQAGIVYVDYGADKIATSVVASGGYEDDRDYGEVLHYSGQGGNDYRGEKRQQEDQTRSIANEALVRSFQLRIPVRVNRGHDVETTKGWNKIYSYDGLYDVYNATTEMGASGYKVYKFELRRRSNQPPLQNGTVRFNGFTR</sequence>
<dbReference type="GO" id="GO:0003690">
    <property type="term" value="F:double-stranded DNA binding"/>
    <property type="evidence" value="ECO:0007669"/>
    <property type="project" value="TreeGrafter"/>
</dbReference>
<dbReference type="InterPro" id="IPR015947">
    <property type="entry name" value="PUA-like_sf"/>
</dbReference>
<protein>
    <recommendedName>
        <fullName evidence="4">YDG domain-containing protein</fullName>
    </recommendedName>
</protein>
<dbReference type="Gene3D" id="2.30.280.10">
    <property type="entry name" value="SRA-YDG"/>
    <property type="match status" value="1"/>
</dbReference>
<dbReference type="Proteomes" id="UP000822688">
    <property type="component" value="Chromosome 5"/>
</dbReference>